<evidence type="ECO:0000313" key="3">
    <source>
        <dbReference type="Proteomes" id="UP000258016"/>
    </source>
</evidence>
<proteinExistence type="predicted"/>
<feature type="transmembrane region" description="Helical" evidence="1">
    <location>
        <begin position="47"/>
        <end position="68"/>
    </location>
</feature>
<protein>
    <submittedName>
        <fullName evidence="2">Uncharacterized protein</fullName>
    </submittedName>
</protein>
<gene>
    <name evidence="2" type="ORF">B5J99_08035</name>
</gene>
<accession>A0ABM6M6A4</accession>
<keyword evidence="1" id="KW-0472">Membrane</keyword>
<feature type="transmembrane region" description="Helical" evidence="1">
    <location>
        <begin position="17"/>
        <end position="35"/>
    </location>
</feature>
<dbReference type="Proteomes" id="UP000258016">
    <property type="component" value="Chromosome"/>
</dbReference>
<keyword evidence="3" id="KW-1185">Reference proteome</keyword>
<reference evidence="2 3" key="1">
    <citation type="submission" date="2017-03" db="EMBL/GenBank/DDBJ databases">
        <title>Complete genome sequence of Blastomonas fulva degrading microcsystin LR.</title>
        <authorList>
            <person name="Lee H.-g."/>
            <person name="Jin L."/>
            <person name="oh H.-M."/>
        </authorList>
    </citation>
    <scope>NUCLEOTIDE SEQUENCE [LARGE SCALE GENOMIC DNA]</scope>
    <source>
        <strain evidence="2 3">T2</strain>
    </source>
</reference>
<sequence length="80" mass="8175">MALPFIAISILPNAGRAAWLIAGVLTAIVWSLPSLDQLVRKGEGGANIGLGIFMLISPLLILGGALAARAAARRRGRASG</sequence>
<evidence type="ECO:0000256" key="1">
    <source>
        <dbReference type="SAM" id="Phobius"/>
    </source>
</evidence>
<name>A0ABM6M6A4_9SPHN</name>
<dbReference type="EMBL" id="CP020083">
    <property type="protein sequence ID" value="ASR51419.1"/>
    <property type="molecule type" value="Genomic_DNA"/>
</dbReference>
<organism evidence="2 3">
    <name type="scientific">Blastomonas fulva</name>
    <dbReference type="NCBI Taxonomy" id="1550728"/>
    <lineage>
        <taxon>Bacteria</taxon>
        <taxon>Pseudomonadati</taxon>
        <taxon>Pseudomonadota</taxon>
        <taxon>Alphaproteobacteria</taxon>
        <taxon>Sphingomonadales</taxon>
        <taxon>Sphingomonadaceae</taxon>
        <taxon>Blastomonas</taxon>
    </lineage>
</organism>
<keyword evidence="1" id="KW-0812">Transmembrane</keyword>
<evidence type="ECO:0000313" key="2">
    <source>
        <dbReference type="EMBL" id="ASR51419.1"/>
    </source>
</evidence>
<keyword evidence="1" id="KW-1133">Transmembrane helix</keyword>